<sequence length="616" mass="69672">MAYDEASSTPQYCITQARCTLCQFKLADDDLVVVAAGKGVSCEFTFRRHTTFYDDELDIKLHICLQGQCAFRTKSTVCFHGRCHEFRFYSVTPTFLAATHYAFAPSAGEQRRRADYIQLALARNLQQATFWPRELPHELWRMVAGFLVQDCAALAAQEQLDNCDHVGDSVLNLAQSVYASYVKIDGLYYVKGLQNTPGANASKITYLSVLSAQITQEEGEKKESKDMFVAEDHLGIRQVVFISHKHCEEWCRNQPSVPGAWWRHICGKDIPSAVTIRSDGIKLRGVESMQNEPRALLSRVSWQVPVPSPPDVVDLLTLERPRKYPNGLRMRFFDCNTPDIIGYSVATDGARALAILSHKHGENAVASLYEDLSSPICFWMYMPINEGEYLTDICRRAGCLIIRTEVVGITFSTNQGRTVVFGLYGHENVEFRRIATLPNSPCRVYFNELDSLAGRRNVELVAFEQDIPHSTTTSPDMLPTLPVSISHCPYTQSNEVWLHSSCYMQRVTEVHPCIRMTAPHQPIIGMLLYYADGHRECVGQFRLDWVTEPIIIGDTDKLYICGKRTKECWGYVAAVTGRTPVSRAEGHWLDVAQAGTLEWWFSSRHSVLYYGSNRLN</sequence>
<evidence type="ECO:0000313" key="2">
    <source>
        <dbReference type="Proteomes" id="UP000722485"/>
    </source>
</evidence>
<dbReference type="AlphaFoldDB" id="A0A9P5HE55"/>
<gene>
    <name evidence="1" type="ORF">G7Z17_g4292</name>
</gene>
<name>A0A9P5HE55_9HYPO</name>
<organism evidence="1 2">
    <name type="scientific">Cylindrodendrum hubeiense</name>
    <dbReference type="NCBI Taxonomy" id="595255"/>
    <lineage>
        <taxon>Eukaryota</taxon>
        <taxon>Fungi</taxon>
        <taxon>Dikarya</taxon>
        <taxon>Ascomycota</taxon>
        <taxon>Pezizomycotina</taxon>
        <taxon>Sordariomycetes</taxon>
        <taxon>Hypocreomycetidae</taxon>
        <taxon>Hypocreales</taxon>
        <taxon>Nectriaceae</taxon>
        <taxon>Cylindrodendrum</taxon>
    </lineage>
</organism>
<reference evidence="1" key="1">
    <citation type="submission" date="2020-03" db="EMBL/GenBank/DDBJ databases">
        <title>Draft Genome Sequence of Cylindrodendrum hubeiense.</title>
        <authorList>
            <person name="Buettner E."/>
            <person name="Kellner H."/>
        </authorList>
    </citation>
    <scope>NUCLEOTIDE SEQUENCE</scope>
    <source>
        <strain evidence="1">IHI 201604</strain>
    </source>
</reference>
<comment type="caution">
    <text evidence="1">The sequence shown here is derived from an EMBL/GenBank/DDBJ whole genome shotgun (WGS) entry which is preliminary data.</text>
</comment>
<protein>
    <submittedName>
        <fullName evidence="1">Uncharacterized protein</fullName>
    </submittedName>
</protein>
<dbReference type="EMBL" id="JAANBB010000060">
    <property type="protein sequence ID" value="KAF7552467.1"/>
    <property type="molecule type" value="Genomic_DNA"/>
</dbReference>
<proteinExistence type="predicted"/>
<keyword evidence="2" id="KW-1185">Reference proteome</keyword>
<evidence type="ECO:0000313" key="1">
    <source>
        <dbReference type="EMBL" id="KAF7552467.1"/>
    </source>
</evidence>
<dbReference type="Proteomes" id="UP000722485">
    <property type="component" value="Unassembled WGS sequence"/>
</dbReference>
<dbReference type="OrthoDB" id="5153231at2759"/>
<accession>A0A9P5HE55</accession>